<dbReference type="Proteomes" id="UP000003208">
    <property type="component" value="Unassembled WGS sequence"/>
</dbReference>
<dbReference type="PANTHER" id="PTHR36302:SF1">
    <property type="entry name" value="COPPER CHAPERONE PCU(A)C"/>
    <property type="match status" value="1"/>
</dbReference>
<dbReference type="PANTHER" id="PTHR36302">
    <property type="entry name" value="BLR7088 PROTEIN"/>
    <property type="match status" value="1"/>
</dbReference>
<dbReference type="AlphaFoldDB" id="G6YXB6"/>
<accession>G6YXB6</accession>
<reference evidence="2 3" key="1">
    <citation type="journal article" date="2012" name="J. Bacteriol.">
        <title>Genome sequence of deep-sea manganese-oxidizing bacterium Marinobacter manganoxydans MnI7-9.</title>
        <authorList>
            <person name="Wang H."/>
            <person name="Li H."/>
            <person name="Shao Z."/>
            <person name="Liao S."/>
            <person name="Johnstone L."/>
            <person name="Rensing C."/>
            <person name="Wang G."/>
        </authorList>
    </citation>
    <scope>NUCLEOTIDE SEQUENCE [LARGE SCALE GENOMIC DNA]</scope>
    <source>
        <strain evidence="2 3">MnI7-9</strain>
    </source>
</reference>
<dbReference type="PATRIC" id="fig|1094979.3.peg.3466"/>
<protein>
    <recommendedName>
        <fullName evidence="4">Metal-binding protein</fullName>
    </recommendedName>
</protein>
<evidence type="ECO:0008006" key="4">
    <source>
        <dbReference type="Google" id="ProtNLM"/>
    </source>
</evidence>
<evidence type="ECO:0000313" key="3">
    <source>
        <dbReference type="Proteomes" id="UP000003208"/>
    </source>
</evidence>
<organism evidence="2 3">
    <name type="scientific">Marinobacter manganoxydans MnI7-9</name>
    <dbReference type="NCBI Taxonomy" id="1094979"/>
    <lineage>
        <taxon>Bacteria</taxon>
        <taxon>Pseudomonadati</taxon>
        <taxon>Pseudomonadota</taxon>
        <taxon>Gammaproteobacteria</taxon>
        <taxon>Pseudomonadales</taxon>
        <taxon>Marinobacteraceae</taxon>
        <taxon>Marinobacter</taxon>
    </lineage>
</organism>
<feature type="chain" id="PRO_5003491141" description="Metal-binding protein" evidence="1">
    <location>
        <begin position="22"/>
        <end position="170"/>
    </location>
</feature>
<dbReference type="InterPro" id="IPR036182">
    <property type="entry name" value="PCuAC_sf"/>
</dbReference>
<evidence type="ECO:0000313" key="2">
    <source>
        <dbReference type="EMBL" id="EHJ02978.1"/>
    </source>
</evidence>
<dbReference type="Gene3D" id="2.60.40.1890">
    <property type="entry name" value="PCu(A)C copper chaperone"/>
    <property type="match status" value="1"/>
</dbReference>
<evidence type="ECO:0000256" key="1">
    <source>
        <dbReference type="SAM" id="SignalP"/>
    </source>
</evidence>
<dbReference type="EMBL" id="AGTR01000084">
    <property type="protein sequence ID" value="EHJ02978.1"/>
    <property type="molecule type" value="Genomic_DNA"/>
</dbReference>
<name>G6YXB6_9GAMM</name>
<dbReference type="InterPro" id="IPR058248">
    <property type="entry name" value="Lxx211020-like"/>
</dbReference>
<dbReference type="RefSeq" id="WP_008176049.1">
    <property type="nucleotide sequence ID" value="NZ_AGTR01000084.1"/>
</dbReference>
<keyword evidence="3" id="KW-1185">Reference proteome</keyword>
<proteinExistence type="predicted"/>
<dbReference type="SUPFAM" id="SSF110087">
    <property type="entry name" value="DR1885-like metal-binding protein"/>
    <property type="match status" value="1"/>
</dbReference>
<feature type="signal peptide" evidence="1">
    <location>
        <begin position="1"/>
        <end position="21"/>
    </location>
</feature>
<dbReference type="Pfam" id="PF04314">
    <property type="entry name" value="PCuAC"/>
    <property type="match status" value="1"/>
</dbReference>
<keyword evidence="1" id="KW-0732">Signal</keyword>
<gene>
    <name evidence="2" type="ORF">KYE_17933</name>
</gene>
<sequence>MKFCLSICVLALALIAPTAIAHDYSHGPLKVDHPWSRPTPPGTPMGVGYLNISNSGSSDITLVGAATPRAGRVSIHETSMHDGVMRMAPVKGGLVIPGGSTVELKPHSFHLMLEKLKSPLREGESIPLTLSFDGAEDMQVELNVAPLDGQTMMNDQKENHSGHSMDHSGH</sequence>
<dbReference type="InterPro" id="IPR007410">
    <property type="entry name" value="LpqE-like"/>
</dbReference>